<dbReference type="EMBL" id="JBBNAE010000008">
    <property type="protein sequence ID" value="KAK9103926.1"/>
    <property type="molecule type" value="Genomic_DNA"/>
</dbReference>
<gene>
    <name evidence="1" type="ORF">Sjap_021180</name>
</gene>
<dbReference type="AlphaFoldDB" id="A0AAP0F248"/>
<dbReference type="PANTHER" id="PTHR34061">
    <property type="entry name" value="PROTEIN, PUTATIVE-RELATED"/>
    <property type="match status" value="1"/>
</dbReference>
<reference evidence="1 2" key="1">
    <citation type="submission" date="2024-01" db="EMBL/GenBank/DDBJ databases">
        <title>Genome assemblies of Stephania.</title>
        <authorList>
            <person name="Yang L."/>
        </authorList>
    </citation>
    <scope>NUCLEOTIDE SEQUENCE [LARGE SCALE GENOMIC DNA]</scope>
    <source>
        <strain evidence="1">QJT</strain>
        <tissue evidence="1">Leaf</tissue>
    </source>
</reference>
<sequence>MEDNSSSLSCEKLDQMANWVGTSVSSAFFSSLERWSCINLSTTDSDDEEEEAKDVPLILTKPIVHDAPDTTATATATATAVDKLPV</sequence>
<evidence type="ECO:0000313" key="1">
    <source>
        <dbReference type="EMBL" id="KAK9103926.1"/>
    </source>
</evidence>
<name>A0AAP0F248_9MAGN</name>
<protein>
    <submittedName>
        <fullName evidence="1">Uncharacterized protein</fullName>
    </submittedName>
</protein>
<proteinExistence type="predicted"/>
<accession>A0AAP0F248</accession>
<comment type="caution">
    <text evidence="1">The sequence shown here is derived from an EMBL/GenBank/DDBJ whole genome shotgun (WGS) entry which is preliminary data.</text>
</comment>
<keyword evidence="2" id="KW-1185">Reference proteome</keyword>
<organism evidence="1 2">
    <name type="scientific">Stephania japonica</name>
    <dbReference type="NCBI Taxonomy" id="461633"/>
    <lineage>
        <taxon>Eukaryota</taxon>
        <taxon>Viridiplantae</taxon>
        <taxon>Streptophyta</taxon>
        <taxon>Embryophyta</taxon>
        <taxon>Tracheophyta</taxon>
        <taxon>Spermatophyta</taxon>
        <taxon>Magnoliopsida</taxon>
        <taxon>Ranunculales</taxon>
        <taxon>Menispermaceae</taxon>
        <taxon>Menispermoideae</taxon>
        <taxon>Cissampelideae</taxon>
        <taxon>Stephania</taxon>
    </lineage>
</organism>
<evidence type="ECO:0000313" key="2">
    <source>
        <dbReference type="Proteomes" id="UP001417504"/>
    </source>
</evidence>
<dbReference type="PANTHER" id="PTHR34061:SF11">
    <property type="entry name" value="PROTEIN, PUTATIVE-RELATED"/>
    <property type="match status" value="1"/>
</dbReference>
<dbReference type="Proteomes" id="UP001417504">
    <property type="component" value="Unassembled WGS sequence"/>
</dbReference>